<dbReference type="Gene3D" id="3.40.50.2300">
    <property type="match status" value="1"/>
</dbReference>
<dbReference type="InterPro" id="IPR039420">
    <property type="entry name" value="WalR-like"/>
</dbReference>
<dbReference type="PANTHER" id="PTHR43214">
    <property type="entry name" value="TWO-COMPONENT RESPONSE REGULATOR"/>
    <property type="match status" value="1"/>
</dbReference>
<dbReference type="Pfam" id="PF00196">
    <property type="entry name" value="GerE"/>
    <property type="match status" value="1"/>
</dbReference>
<keyword evidence="9" id="KW-1185">Reference proteome</keyword>
<dbReference type="PROSITE" id="PS50043">
    <property type="entry name" value="HTH_LUXR_2"/>
    <property type="match status" value="1"/>
</dbReference>
<dbReference type="SUPFAM" id="SSF46894">
    <property type="entry name" value="C-terminal effector domain of the bipartite response regulators"/>
    <property type="match status" value="1"/>
</dbReference>
<sequence length="219" mass="23059">MTTRIVIAEDQQLVRQGLMALLAADGAAESCGGGAPFVIVGEADNGRAAVEMARALGPDVVLMDLSMPEMDGVEATRQIKRLAPGVRVLVLTVAHCEKRVAEALAAGADGYALKKASHGELKSAITAVLSGQSYLGPGLSEDLVREHLSGAEPGGGALTGREREVLRLIAQGLKNREIAADLGIAIKTVETHRTKIMQKLDLHNSAELATYAMRRGMIE</sequence>
<reference evidence="9" key="1">
    <citation type="journal article" date="2019" name="Int. J. Syst. Evol. Microbiol.">
        <title>The Global Catalogue of Microorganisms (GCM) 10K type strain sequencing project: providing services to taxonomists for standard genome sequencing and annotation.</title>
        <authorList>
            <consortium name="The Broad Institute Genomics Platform"/>
            <consortium name="The Broad Institute Genome Sequencing Center for Infectious Disease"/>
            <person name="Wu L."/>
            <person name="Ma J."/>
        </authorList>
    </citation>
    <scope>NUCLEOTIDE SEQUENCE [LARGE SCALE GENOMIC DNA]</scope>
    <source>
        <strain evidence="9">KCTC 15012</strain>
    </source>
</reference>
<feature type="domain" description="Response regulatory" evidence="7">
    <location>
        <begin position="4"/>
        <end position="129"/>
    </location>
</feature>
<evidence type="ECO:0000313" key="8">
    <source>
        <dbReference type="EMBL" id="MFD2232220.1"/>
    </source>
</evidence>
<evidence type="ECO:0000313" key="9">
    <source>
        <dbReference type="Proteomes" id="UP001597296"/>
    </source>
</evidence>
<dbReference type="InterPro" id="IPR011006">
    <property type="entry name" value="CheY-like_superfamily"/>
</dbReference>
<dbReference type="InterPro" id="IPR016032">
    <property type="entry name" value="Sig_transdc_resp-reg_C-effctor"/>
</dbReference>
<dbReference type="InterPro" id="IPR058245">
    <property type="entry name" value="NreC/VraR/RcsB-like_REC"/>
</dbReference>
<name>A0ABW5C4P1_9PROT</name>
<evidence type="ECO:0000256" key="4">
    <source>
        <dbReference type="ARBA" id="ARBA00023163"/>
    </source>
</evidence>
<keyword evidence="1 5" id="KW-0597">Phosphoprotein</keyword>
<accession>A0ABW5C4P1</accession>
<dbReference type="PRINTS" id="PR00038">
    <property type="entry name" value="HTHLUXR"/>
</dbReference>
<proteinExistence type="predicted"/>
<evidence type="ECO:0000256" key="5">
    <source>
        <dbReference type="PROSITE-ProRule" id="PRU00169"/>
    </source>
</evidence>
<keyword evidence="4" id="KW-0804">Transcription</keyword>
<evidence type="ECO:0000256" key="3">
    <source>
        <dbReference type="ARBA" id="ARBA00023125"/>
    </source>
</evidence>
<dbReference type="PROSITE" id="PS50110">
    <property type="entry name" value="RESPONSE_REGULATORY"/>
    <property type="match status" value="1"/>
</dbReference>
<dbReference type="CDD" id="cd06170">
    <property type="entry name" value="LuxR_C_like"/>
    <property type="match status" value="1"/>
</dbReference>
<dbReference type="Pfam" id="PF00072">
    <property type="entry name" value="Response_reg"/>
    <property type="match status" value="1"/>
</dbReference>
<comment type="caution">
    <text evidence="8">The sequence shown here is derived from an EMBL/GenBank/DDBJ whole genome shotgun (WGS) entry which is preliminary data.</text>
</comment>
<dbReference type="InterPro" id="IPR001789">
    <property type="entry name" value="Sig_transdc_resp-reg_receiver"/>
</dbReference>
<dbReference type="Proteomes" id="UP001597296">
    <property type="component" value="Unassembled WGS sequence"/>
</dbReference>
<evidence type="ECO:0000259" key="6">
    <source>
        <dbReference type="PROSITE" id="PS50043"/>
    </source>
</evidence>
<evidence type="ECO:0000259" key="7">
    <source>
        <dbReference type="PROSITE" id="PS50110"/>
    </source>
</evidence>
<feature type="modified residue" description="4-aspartylphosphate" evidence="5">
    <location>
        <position position="64"/>
    </location>
</feature>
<dbReference type="SMART" id="SM00448">
    <property type="entry name" value="REC"/>
    <property type="match status" value="1"/>
</dbReference>
<dbReference type="SMART" id="SM00421">
    <property type="entry name" value="HTH_LUXR"/>
    <property type="match status" value="1"/>
</dbReference>
<gene>
    <name evidence="8" type="ORF">ACFSNB_00215</name>
</gene>
<evidence type="ECO:0000256" key="1">
    <source>
        <dbReference type="ARBA" id="ARBA00022553"/>
    </source>
</evidence>
<protein>
    <submittedName>
        <fullName evidence="8">Response regulator</fullName>
    </submittedName>
</protein>
<dbReference type="PANTHER" id="PTHR43214:SF41">
    <property type="entry name" value="NITRATE_NITRITE RESPONSE REGULATOR PROTEIN NARP"/>
    <property type="match status" value="1"/>
</dbReference>
<keyword evidence="2" id="KW-0805">Transcription regulation</keyword>
<organism evidence="8 9">
    <name type="scientific">Phaeospirillum tilakii</name>
    <dbReference type="NCBI Taxonomy" id="741673"/>
    <lineage>
        <taxon>Bacteria</taxon>
        <taxon>Pseudomonadati</taxon>
        <taxon>Pseudomonadota</taxon>
        <taxon>Alphaproteobacteria</taxon>
        <taxon>Rhodospirillales</taxon>
        <taxon>Rhodospirillaceae</taxon>
        <taxon>Phaeospirillum</taxon>
    </lineage>
</organism>
<dbReference type="RefSeq" id="WP_377313359.1">
    <property type="nucleotide sequence ID" value="NZ_JBHUIY010000001.1"/>
</dbReference>
<dbReference type="SUPFAM" id="SSF52172">
    <property type="entry name" value="CheY-like"/>
    <property type="match status" value="1"/>
</dbReference>
<evidence type="ECO:0000256" key="2">
    <source>
        <dbReference type="ARBA" id="ARBA00023015"/>
    </source>
</evidence>
<keyword evidence="3" id="KW-0238">DNA-binding</keyword>
<dbReference type="EMBL" id="JBHUIY010000001">
    <property type="protein sequence ID" value="MFD2232220.1"/>
    <property type="molecule type" value="Genomic_DNA"/>
</dbReference>
<feature type="domain" description="HTH luxR-type" evidence="6">
    <location>
        <begin position="151"/>
        <end position="216"/>
    </location>
</feature>
<dbReference type="InterPro" id="IPR000792">
    <property type="entry name" value="Tscrpt_reg_LuxR_C"/>
</dbReference>
<dbReference type="CDD" id="cd17535">
    <property type="entry name" value="REC_NarL-like"/>
    <property type="match status" value="1"/>
</dbReference>